<protein>
    <submittedName>
        <fullName evidence="1">DEHA2E13772p</fullName>
    </submittedName>
</protein>
<sequence length="269" mass="32285">MCKEYKRKYQEYSIKITYLNGDTEDINYKGINTSSYKDMLNIYKDVKEEYKNESVIIDFIGKTENGELGILFQKKIINKDTELKEYAEKVVNTEIEDVIKNIYNNFKLLNDKRKYSNEQINIYNKKQDVLLHKIEHFNNELGNEIKISIFDNIQAIRIQRRRLKEDLENLTNFNGMLCHYKNKVNKRLTTEQVEKILITALESIQKINNKQYGFLTDEKVEELKIMKEVRYKKQTERVKLMQQLKKEFDKIYCDESKMKIVCYNKARAC</sequence>
<organism evidence="1">
    <name type="scientific">Clostridium botulinum B str. Osaka05</name>
    <dbReference type="NCBI Taxonomy" id="1407017"/>
    <lineage>
        <taxon>Bacteria</taxon>
        <taxon>Bacillati</taxon>
        <taxon>Bacillota</taxon>
        <taxon>Clostridia</taxon>
        <taxon>Eubacteriales</taxon>
        <taxon>Clostridiaceae</taxon>
        <taxon>Clostridium</taxon>
    </lineage>
</organism>
<dbReference type="Proteomes" id="UP000054164">
    <property type="component" value="Unassembled WGS sequence"/>
</dbReference>
<proteinExistence type="predicted"/>
<reference evidence="1" key="1">
    <citation type="submission" date="2013-10" db="EMBL/GenBank/DDBJ databases">
        <title>Draft genome sequence of Clostridium botulinum type B strain Osaka05.</title>
        <authorList>
            <person name="Sakaguchi Y."/>
            <person name="Hosomi K."/>
            <person name="Uchiyama J."/>
            <person name="Ogura Y."/>
            <person name="Sakaguchi M."/>
            <person name="Kohda T."/>
            <person name="Mukamoto M."/>
            <person name="Misawa N."/>
            <person name="Matsuzaki S."/>
            <person name="Hayashi T."/>
            <person name="Kozaki S."/>
        </authorList>
    </citation>
    <scope>NUCLEOTIDE SEQUENCE</scope>
    <source>
        <strain evidence="1">Osaka05</strain>
    </source>
</reference>
<gene>
    <name evidence="1" type="ORF">CBO05P1_262</name>
</gene>
<name>A0A060N3B2_CLOBO</name>
<evidence type="ECO:0000313" key="1">
    <source>
        <dbReference type="EMBL" id="BAO04981.1"/>
    </source>
</evidence>
<dbReference type="EMBL" id="BA000058">
    <property type="protein sequence ID" value="BAO04981.1"/>
    <property type="molecule type" value="Genomic_DNA"/>
</dbReference>
<dbReference type="HOGENOM" id="CLU_1033270_0_0_9"/>
<accession>A0A060N3B2</accession>
<dbReference type="AlphaFoldDB" id="A0A060N3B2"/>
<dbReference type="RefSeq" id="WP_030032073.1">
    <property type="nucleotide sequence ID" value="NZ_BA000058.1"/>
</dbReference>